<accession>A0A1D7QQP2</accession>
<evidence type="ECO:0000259" key="2">
    <source>
        <dbReference type="Pfam" id="PF07863"/>
    </source>
</evidence>
<feature type="transmembrane region" description="Helical" evidence="1">
    <location>
        <begin position="233"/>
        <end position="251"/>
    </location>
</feature>
<dbReference type="NCBIfam" id="TIGR03782">
    <property type="entry name" value="Bac_Flav_CT_J"/>
    <property type="match status" value="1"/>
</dbReference>
<proteinExistence type="predicted"/>
<sequence length="324" mass="35638">MVTLCLLVPMFSQAQGVSESVYDLNGVLKKLFNDMLPLCEPLMNVGRAIAGFAALTYIAVRVWKHIAKAEAIDFFPLLRPFAIGMAIMLFPQVIGLMNGVLDPIEVATRQMSKDSHKAIRYNIEQQEKAVNQTPPVGVYPGGPDDMEKYEQPDGSSEEDGFFSGLKSAFSVFNLKNMFKLFISDVVQILYSAAALCINTIRTFYLLILAILGPLVLGLSVFDGFQHTLASWFARYINVYMWLPVANLFGAITSKILENMMTLDQDFGSSIAYIIFMIISIVGYTTVPNVAGYIIQAGGKDTLLHKINNMTQAAGKAAMTGLSKL</sequence>
<evidence type="ECO:0000313" key="3">
    <source>
        <dbReference type="EMBL" id="AOM81000.1"/>
    </source>
</evidence>
<evidence type="ECO:0000313" key="4">
    <source>
        <dbReference type="Proteomes" id="UP000094313"/>
    </source>
</evidence>
<feature type="domain" description="Conjugative transposon TraJ C-terminal" evidence="2">
    <location>
        <begin position="22"/>
        <end position="320"/>
    </location>
</feature>
<dbReference type="KEGG" id="psty:BFS30_24660"/>
<keyword evidence="1" id="KW-0812">Transmembrane</keyword>
<feature type="transmembrane region" description="Helical" evidence="1">
    <location>
        <begin position="272"/>
        <end position="294"/>
    </location>
</feature>
<reference evidence="3 4" key="1">
    <citation type="submission" date="2016-08" db="EMBL/GenBank/DDBJ databases">
        <authorList>
            <person name="Seilhamer J.J."/>
        </authorList>
    </citation>
    <scope>NUCLEOTIDE SEQUENCE [LARGE SCALE GENOMIC DNA]</scope>
    <source>
        <strain evidence="3 4">DX4</strain>
    </source>
</reference>
<evidence type="ECO:0000256" key="1">
    <source>
        <dbReference type="SAM" id="Phobius"/>
    </source>
</evidence>
<dbReference type="Pfam" id="PF07863">
    <property type="entry name" value="CtnDOT_TraJ"/>
    <property type="match status" value="1"/>
</dbReference>
<keyword evidence="1" id="KW-0472">Membrane</keyword>
<gene>
    <name evidence="3" type="ORF">BFS30_24660</name>
</gene>
<dbReference type="OrthoDB" id="1147144at2"/>
<dbReference type="InterPro" id="IPR012424">
    <property type="entry name" value="Conjugative_transposon_TraJ_C"/>
</dbReference>
<keyword evidence="4" id="KW-1185">Reference proteome</keyword>
<dbReference type="EMBL" id="CP017141">
    <property type="protein sequence ID" value="AOM81000.1"/>
    <property type="molecule type" value="Genomic_DNA"/>
</dbReference>
<keyword evidence="1" id="KW-1133">Transmembrane helix</keyword>
<name>A0A1D7QQP2_9SPHI</name>
<feature type="transmembrane region" description="Helical" evidence="1">
    <location>
        <begin position="203"/>
        <end position="221"/>
    </location>
</feature>
<protein>
    <submittedName>
        <fullName evidence="3">Conjugative transposon protein TraJ</fullName>
    </submittedName>
</protein>
<dbReference type="InterPro" id="IPR022393">
    <property type="entry name" value="Conjugative_transposon_TraJ"/>
</dbReference>
<dbReference type="AlphaFoldDB" id="A0A1D7QQP2"/>
<organism evidence="3 4">
    <name type="scientific">Pedobacter steynii</name>
    <dbReference type="NCBI Taxonomy" id="430522"/>
    <lineage>
        <taxon>Bacteria</taxon>
        <taxon>Pseudomonadati</taxon>
        <taxon>Bacteroidota</taxon>
        <taxon>Sphingobacteriia</taxon>
        <taxon>Sphingobacteriales</taxon>
        <taxon>Sphingobacteriaceae</taxon>
        <taxon>Pedobacter</taxon>
    </lineage>
</organism>
<dbReference type="Proteomes" id="UP000094313">
    <property type="component" value="Chromosome"/>
</dbReference>
<feature type="transmembrane region" description="Helical" evidence="1">
    <location>
        <begin position="81"/>
        <end position="101"/>
    </location>
</feature>